<dbReference type="OrthoDB" id="9805460at2"/>
<comment type="similarity">
    <text evidence="4">Belongs to the fabD family.</text>
</comment>
<dbReference type="InterPro" id="IPR001227">
    <property type="entry name" value="Ac_transferase_dom_sf"/>
</dbReference>
<dbReference type="GO" id="GO:0004314">
    <property type="term" value="F:[acyl-carrier-protein] S-malonyltransferase activity"/>
    <property type="evidence" value="ECO:0007669"/>
    <property type="project" value="UniProtKB-EC"/>
</dbReference>
<dbReference type="GO" id="GO:0005829">
    <property type="term" value="C:cytosol"/>
    <property type="evidence" value="ECO:0007669"/>
    <property type="project" value="TreeGrafter"/>
</dbReference>
<dbReference type="SUPFAM" id="SSF52151">
    <property type="entry name" value="FabD/lysophospholipase-like"/>
    <property type="match status" value="1"/>
</dbReference>
<sequence length="315" mass="34281">MKRVAFVFPGQGSQEVGMGKDLFDNFDTVRQLFRHADQQLDGDLTSLMFDGPQETLTNTENAQPALLLTSAATAAVLKEKGVEPVMTAGHSLGEYSALVSAGAISLEEALPLVRLRGRLMEKAYPAGKGAMAAVLGGEMETIQTVLDSVNEETGEVVDAANFNCPGQLVISGTKQGIEAAGEKLKENGGKRVLPLNVSGPFHSRLMKPAAEKFAEELQKTNLTDTKLPVYANVTAAPVTEREQISELLVRQLYSPVRFQEIIEAMLDKELDAIVEVGNGKVLTGLIKKIHRRMKTFSVQDTESLQAFVEWYKEES</sequence>
<organism evidence="7 8">
    <name type="scientific">Sediminibacillus halophilus</name>
    <dbReference type="NCBI Taxonomy" id="482461"/>
    <lineage>
        <taxon>Bacteria</taxon>
        <taxon>Bacillati</taxon>
        <taxon>Bacillota</taxon>
        <taxon>Bacilli</taxon>
        <taxon>Bacillales</taxon>
        <taxon>Bacillaceae</taxon>
        <taxon>Sediminibacillus</taxon>
    </lineage>
</organism>
<evidence type="ECO:0000256" key="3">
    <source>
        <dbReference type="ARBA" id="ARBA00048462"/>
    </source>
</evidence>
<evidence type="ECO:0000256" key="2">
    <source>
        <dbReference type="ARBA" id="ARBA00023315"/>
    </source>
</evidence>
<keyword evidence="8" id="KW-1185">Reference proteome</keyword>
<dbReference type="InterPro" id="IPR024925">
    <property type="entry name" value="Malonyl_CoA-ACP_transAc"/>
</dbReference>
<dbReference type="SMART" id="SM00827">
    <property type="entry name" value="PKS_AT"/>
    <property type="match status" value="1"/>
</dbReference>
<dbReference type="STRING" id="482461.SAMN05216244_0642"/>
<dbReference type="InterPro" id="IPR050858">
    <property type="entry name" value="Mal-CoA-ACP_Trans/PKS_FabD"/>
</dbReference>
<gene>
    <name evidence="7" type="ORF">SAMN05216244_0642</name>
</gene>
<feature type="active site" evidence="5">
    <location>
        <position position="202"/>
    </location>
</feature>
<dbReference type="Pfam" id="PF00698">
    <property type="entry name" value="Acyl_transf_1"/>
    <property type="match status" value="1"/>
</dbReference>
<feature type="active site" evidence="5">
    <location>
        <position position="91"/>
    </location>
</feature>
<dbReference type="RefSeq" id="WP_074597405.1">
    <property type="nucleotide sequence ID" value="NZ_FNHF01000001.1"/>
</dbReference>
<evidence type="ECO:0000256" key="1">
    <source>
        <dbReference type="ARBA" id="ARBA00022679"/>
    </source>
</evidence>
<dbReference type="Gene3D" id="3.40.366.10">
    <property type="entry name" value="Malonyl-Coenzyme A Acyl Carrier Protein, domain 2"/>
    <property type="match status" value="1"/>
</dbReference>
<reference evidence="8" key="1">
    <citation type="submission" date="2016-10" db="EMBL/GenBank/DDBJ databases">
        <authorList>
            <person name="Varghese N."/>
            <person name="Submissions S."/>
        </authorList>
    </citation>
    <scope>NUCLEOTIDE SEQUENCE [LARGE SCALE GENOMIC DNA]</scope>
    <source>
        <strain evidence="8">CGMCC 1.6199</strain>
    </source>
</reference>
<dbReference type="InterPro" id="IPR016036">
    <property type="entry name" value="Malonyl_transacylase_ACP-bd"/>
</dbReference>
<evidence type="ECO:0000256" key="4">
    <source>
        <dbReference type="PIRNR" id="PIRNR000446"/>
    </source>
</evidence>
<dbReference type="GO" id="GO:0006633">
    <property type="term" value="P:fatty acid biosynthetic process"/>
    <property type="evidence" value="ECO:0007669"/>
    <property type="project" value="TreeGrafter"/>
</dbReference>
<proteinExistence type="inferred from homology"/>
<feature type="domain" description="Malonyl-CoA:ACP transacylase (MAT)" evidence="6">
    <location>
        <begin position="7"/>
        <end position="303"/>
    </location>
</feature>
<evidence type="ECO:0000256" key="5">
    <source>
        <dbReference type="PIRSR" id="PIRSR000446-1"/>
    </source>
</evidence>
<dbReference type="EC" id="2.3.1.39" evidence="4"/>
<dbReference type="PANTHER" id="PTHR42681:SF1">
    <property type="entry name" value="MALONYL-COA-ACYL CARRIER PROTEIN TRANSACYLASE, MITOCHONDRIAL"/>
    <property type="match status" value="1"/>
</dbReference>
<accession>A0A1G9MNA3</accession>
<dbReference type="Gene3D" id="3.30.70.250">
    <property type="entry name" value="Malonyl-CoA ACP transacylase, ACP-binding"/>
    <property type="match status" value="1"/>
</dbReference>
<dbReference type="NCBIfam" id="TIGR00128">
    <property type="entry name" value="fabD"/>
    <property type="match status" value="1"/>
</dbReference>
<name>A0A1G9MNA3_9BACI</name>
<dbReference type="InterPro" id="IPR004410">
    <property type="entry name" value="Malonyl_CoA-ACP_transAc_FabD"/>
</dbReference>
<evidence type="ECO:0000313" key="8">
    <source>
        <dbReference type="Proteomes" id="UP000182347"/>
    </source>
</evidence>
<dbReference type="FunFam" id="3.30.70.250:FF:000001">
    <property type="entry name" value="Malonyl CoA-acyl carrier protein transacylase"/>
    <property type="match status" value="1"/>
</dbReference>
<protein>
    <recommendedName>
        <fullName evidence="4">Malonyl CoA-acyl carrier protein transacylase</fullName>
        <ecNumber evidence="4">2.3.1.39</ecNumber>
    </recommendedName>
</protein>
<dbReference type="InterPro" id="IPR016035">
    <property type="entry name" value="Acyl_Trfase/lysoPLipase"/>
</dbReference>
<dbReference type="EMBL" id="FNHF01000001">
    <property type="protein sequence ID" value="SDL75135.1"/>
    <property type="molecule type" value="Genomic_DNA"/>
</dbReference>
<dbReference type="InterPro" id="IPR014043">
    <property type="entry name" value="Acyl_transferase_dom"/>
</dbReference>
<dbReference type="AlphaFoldDB" id="A0A1G9MNA3"/>
<dbReference type="SUPFAM" id="SSF55048">
    <property type="entry name" value="Probable ACP-binding domain of malonyl-CoA ACP transacylase"/>
    <property type="match status" value="1"/>
</dbReference>
<keyword evidence="1 4" id="KW-0808">Transferase</keyword>
<evidence type="ECO:0000313" key="7">
    <source>
        <dbReference type="EMBL" id="SDL75135.1"/>
    </source>
</evidence>
<keyword evidence="2 4" id="KW-0012">Acyltransferase</keyword>
<dbReference type="PANTHER" id="PTHR42681">
    <property type="entry name" value="MALONYL-COA-ACYL CARRIER PROTEIN TRANSACYLASE, MITOCHONDRIAL"/>
    <property type="match status" value="1"/>
</dbReference>
<dbReference type="PIRSF" id="PIRSF000446">
    <property type="entry name" value="Mct"/>
    <property type="match status" value="1"/>
</dbReference>
<comment type="catalytic activity">
    <reaction evidence="3 4">
        <text>holo-[ACP] + malonyl-CoA = malonyl-[ACP] + CoA</text>
        <dbReference type="Rhea" id="RHEA:41792"/>
        <dbReference type="Rhea" id="RHEA-COMP:9623"/>
        <dbReference type="Rhea" id="RHEA-COMP:9685"/>
        <dbReference type="ChEBI" id="CHEBI:57287"/>
        <dbReference type="ChEBI" id="CHEBI:57384"/>
        <dbReference type="ChEBI" id="CHEBI:64479"/>
        <dbReference type="ChEBI" id="CHEBI:78449"/>
        <dbReference type="EC" id="2.3.1.39"/>
    </reaction>
</comment>
<evidence type="ECO:0000259" key="6">
    <source>
        <dbReference type="SMART" id="SM00827"/>
    </source>
</evidence>
<dbReference type="Proteomes" id="UP000182347">
    <property type="component" value="Unassembled WGS sequence"/>
</dbReference>